<keyword evidence="1" id="KW-0812">Transmembrane</keyword>
<dbReference type="Proteomes" id="UP001066276">
    <property type="component" value="Chromosome 5"/>
</dbReference>
<keyword evidence="1" id="KW-1133">Transmembrane helix</keyword>
<keyword evidence="3" id="KW-1185">Reference proteome</keyword>
<accession>A0AAV7RBM7</accession>
<organism evidence="2 3">
    <name type="scientific">Pleurodeles waltl</name>
    <name type="common">Iberian ribbed newt</name>
    <dbReference type="NCBI Taxonomy" id="8319"/>
    <lineage>
        <taxon>Eukaryota</taxon>
        <taxon>Metazoa</taxon>
        <taxon>Chordata</taxon>
        <taxon>Craniata</taxon>
        <taxon>Vertebrata</taxon>
        <taxon>Euteleostomi</taxon>
        <taxon>Amphibia</taxon>
        <taxon>Batrachia</taxon>
        <taxon>Caudata</taxon>
        <taxon>Salamandroidea</taxon>
        <taxon>Salamandridae</taxon>
        <taxon>Pleurodelinae</taxon>
        <taxon>Pleurodeles</taxon>
    </lineage>
</organism>
<dbReference type="EMBL" id="JANPWB010000009">
    <property type="protein sequence ID" value="KAJ1149724.1"/>
    <property type="molecule type" value="Genomic_DNA"/>
</dbReference>
<evidence type="ECO:0000313" key="3">
    <source>
        <dbReference type="Proteomes" id="UP001066276"/>
    </source>
</evidence>
<evidence type="ECO:0000256" key="1">
    <source>
        <dbReference type="SAM" id="Phobius"/>
    </source>
</evidence>
<comment type="caution">
    <text evidence="2">The sequence shown here is derived from an EMBL/GenBank/DDBJ whole genome shotgun (WGS) entry which is preliminary data.</text>
</comment>
<evidence type="ECO:0008006" key="4">
    <source>
        <dbReference type="Google" id="ProtNLM"/>
    </source>
</evidence>
<reference evidence="2" key="1">
    <citation type="journal article" date="2022" name="bioRxiv">
        <title>Sequencing and chromosome-scale assembly of the giantPleurodeles waltlgenome.</title>
        <authorList>
            <person name="Brown T."/>
            <person name="Elewa A."/>
            <person name="Iarovenko S."/>
            <person name="Subramanian E."/>
            <person name="Araus A.J."/>
            <person name="Petzold A."/>
            <person name="Susuki M."/>
            <person name="Suzuki K.-i.T."/>
            <person name="Hayashi T."/>
            <person name="Toyoda A."/>
            <person name="Oliveira C."/>
            <person name="Osipova E."/>
            <person name="Leigh N.D."/>
            <person name="Simon A."/>
            <person name="Yun M.H."/>
        </authorList>
    </citation>
    <scope>NUCLEOTIDE SEQUENCE</scope>
    <source>
        <strain evidence="2">20211129_DDA</strain>
        <tissue evidence="2">Liver</tissue>
    </source>
</reference>
<evidence type="ECO:0000313" key="2">
    <source>
        <dbReference type="EMBL" id="KAJ1149724.1"/>
    </source>
</evidence>
<sequence length="74" mass="8265">MKAGRDRTPTVPRKQRVCRCLAPESHSRSTLVMERRVRFVTPAPLLVFLRSAVASASSVFVHGYFLGVFFLAVS</sequence>
<dbReference type="AlphaFoldDB" id="A0AAV7RBM7"/>
<keyword evidence="1" id="KW-0472">Membrane</keyword>
<proteinExistence type="predicted"/>
<gene>
    <name evidence="2" type="ORF">NDU88_002529</name>
</gene>
<protein>
    <recommendedName>
        <fullName evidence="4">Transmembrane protein</fullName>
    </recommendedName>
</protein>
<feature type="transmembrane region" description="Helical" evidence="1">
    <location>
        <begin position="45"/>
        <end position="73"/>
    </location>
</feature>
<name>A0AAV7RBM7_PLEWA</name>